<evidence type="ECO:0000256" key="1">
    <source>
        <dbReference type="SAM" id="Phobius"/>
    </source>
</evidence>
<proteinExistence type="predicted"/>
<name>A0ABD8AYN1_PAEAM</name>
<feature type="transmembrane region" description="Helical" evidence="1">
    <location>
        <begin position="12"/>
        <end position="33"/>
    </location>
</feature>
<dbReference type="AlphaFoldDB" id="A0ABD8AYN1"/>
<dbReference type="GeneID" id="93476023"/>
<dbReference type="Proteomes" id="UP001364764">
    <property type="component" value="Chromosome"/>
</dbReference>
<reference evidence="2 3" key="1">
    <citation type="submission" date="2024-02" db="EMBL/GenBank/DDBJ databases">
        <title>Complete sequences of two Paenibacillus sp. strains and one Lysinibacillus strain isolated from the environment on STAA medium highlight biotechnological potential.</title>
        <authorList>
            <person name="Attere S.A."/>
            <person name="Piche L.C."/>
            <person name="Intertaglia L."/>
            <person name="Lami R."/>
            <person name="Charette S.J."/>
            <person name="Vincent A.T."/>
        </authorList>
    </citation>
    <scope>NUCLEOTIDE SEQUENCE [LARGE SCALE GENOMIC DNA]</scope>
    <source>
        <strain evidence="2 3">Y5S-7</strain>
    </source>
</reference>
<accession>A0ABD8AYN1</accession>
<dbReference type="EMBL" id="CP145892">
    <property type="protein sequence ID" value="WWP22691.1"/>
    <property type="molecule type" value="Genomic_DNA"/>
</dbReference>
<evidence type="ECO:0000313" key="3">
    <source>
        <dbReference type="Proteomes" id="UP001364764"/>
    </source>
</evidence>
<organism evidence="2 3">
    <name type="scientific">Paenibacillus amylolyticus</name>
    <dbReference type="NCBI Taxonomy" id="1451"/>
    <lineage>
        <taxon>Bacteria</taxon>
        <taxon>Bacillati</taxon>
        <taxon>Bacillota</taxon>
        <taxon>Bacilli</taxon>
        <taxon>Bacillales</taxon>
        <taxon>Paenibacillaceae</taxon>
        <taxon>Paenibacillus</taxon>
    </lineage>
</organism>
<keyword evidence="1" id="KW-0472">Membrane</keyword>
<feature type="transmembrane region" description="Helical" evidence="1">
    <location>
        <begin position="80"/>
        <end position="102"/>
    </location>
</feature>
<evidence type="ECO:0000313" key="2">
    <source>
        <dbReference type="EMBL" id="WWP22691.1"/>
    </source>
</evidence>
<evidence type="ECO:0008006" key="4">
    <source>
        <dbReference type="Google" id="ProtNLM"/>
    </source>
</evidence>
<dbReference type="RefSeq" id="WP_338708440.1">
    <property type="nucleotide sequence ID" value="NZ_CP145892.1"/>
</dbReference>
<gene>
    <name evidence="2" type="ORF">V6668_11120</name>
</gene>
<keyword evidence="1" id="KW-1133">Transmembrane helix</keyword>
<keyword evidence="1" id="KW-0812">Transmembrane</keyword>
<sequence>MFERINNIMGNLFGIGIIIAMFVLAVLAFKAMFRNIKRKFKPNSNNLIHCQSCRSAISGDAFMCPHCGHHYGRSSAGNSIFYCLLAGCGFLLGAFYGLQLFFEEEEVLIFFQTYFN</sequence>
<protein>
    <recommendedName>
        <fullName evidence="4">Zinc ribbon domain-containing protein</fullName>
    </recommendedName>
</protein>